<evidence type="ECO:0000256" key="1">
    <source>
        <dbReference type="ARBA" id="ARBA00024353"/>
    </source>
</evidence>
<feature type="transmembrane region" description="Helical" evidence="3">
    <location>
        <begin position="73"/>
        <end position="97"/>
    </location>
</feature>
<dbReference type="InterPro" id="IPR041916">
    <property type="entry name" value="Anti_sigma_zinc_sf"/>
</dbReference>
<accession>A0A2X2WGS3</accession>
<dbReference type="InterPro" id="IPR027383">
    <property type="entry name" value="Znf_put"/>
</dbReference>
<comment type="similarity">
    <text evidence="1">Belongs to the zinc-associated anti-sigma factor (ZAS) superfamily. Anti-sigma-W factor family.</text>
</comment>
<sequence length="219" mass="25718">MKEINCNIIKDILPLYVDGVVSDDTKEMVEEHLEHCEECKKEVGLMNQELYIPAEKEVSIIKNFKSKWRKKKFIISVVSILLTGLILFGTFAFIFHYDRVVPYEESLIKIETQDNDILVSHYYGVDYYSVSATHPQTLKIDGKEKNVIFLYYTETIANSPSKRLINRKENRDERDFIFPLGKKENVDAIYYVESDTRKIFNNGNDWSTLLEDAILIWRK</sequence>
<dbReference type="RefSeq" id="WP_111921607.1">
    <property type="nucleotide sequence ID" value="NZ_UAWC01000023.1"/>
</dbReference>
<evidence type="ECO:0000256" key="3">
    <source>
        <dbReference type="SAM" id="Phobius"/>
    </source>
</evidence>
<keyword evidence="3" id="KW-0812">Transmembrane</keyword>
<dbReference type="Gene3D" id="1.10.10.1320">
    <property type="entry name" value="Anti-sigma factor, zinc-finger domain"/>
    <property type="match status" value="1"/>
</dbReference>
<evidence type="ECO:0000313" key="6">
    <source>
        <dbReference type="Proteomes" id="UP000250223"/>
    </source>
</evidence>
<organism evidence="5 6">
    <name type="scientific">Clostridium cochlearium</name>
    <dbReference type="NCBI Taxonomy" id="1494"/>
    <lineage>
        <taxon>Bacteria</taxon>
        <taxon>Bacillati</taxon>
        <taxon>Bacillota</taxon>
        <taxon>Clostridia</taxon>
        <taxon>Eubacteriales</taxon>
        <taxon>Clostridiaceae</taxon>
        <taxon>Clostridium</taxon>
    </lineage>
</organism>
<dbReference type="Proteomes" id="UP000250223">
    <property type="component" value="Unassembled WGS sequence"/>
</dbReference>
<proteinExistence type="inferred from homology"/>
<evidence type="ECO:0000313" key="5">
    <source>
        <dbReference type="EMBL" id="SQB35225.1"/>
    </source>
</evidence>
<name>A0A2X2WGS3_CLOCO</name>
<dbReference type="Pfam" id="PF13490">
    <property type="entry name" value="zf-HC2"/>
    <property type="match status" value="1"/>
</dbReference>
<keyword evidence="3" id="KW-0472">Membrane</keyword>
<reference evidence="5 6" key="1">
    <citation type="submission" date="2018-06" db="EMBL/GenBank/DDBJ databases">
        <authorList>
            <consortium name="Pathogen Informatics"/>
            <person name="Doyle S."/>
        </authorList>
    </citation>
    <scope>NUCLEOTIDE SEQUENCE [LARGE SCALE GENOMIC DNA]</scope>
    <source>
        <strain evidence="5 6">NCTC13028</strain>
    </source>
</reference>
<protein>
    <recommendedName>
        <fullName evidence="2">Anti-sigma-W factor RsiW</fullName>
    </recommendedName>
</protein>
<keyword evidence="3" id="KW-1133">Transmembrane helix</keyword>
<feature type="domain" description="Putative zinc-finger" evidence="4">
    <location>
        <begin position="6"/>
        <end position="39"/>
    </location>
</feature>
<dbReference type="AlphaFoldDB" id="A0A2X2WGS3"/>
<gene>
    <name evidence="5" type="ORF">NCTC13028_01841</name>
</gene>
<dbReference type="EMBL" id="UAWC01000023">
    <property type="protein sequence ID" value="SQB35225.1"/>
    <property type="molecule type" value="Genomic_DNA"/>
</dbReference>
<evidence type="ECO:0000259" key="4">
    <source>
        <dbReference type="Pfam" id="PF13490"/>
    </source>
</evidence>
<evidence type="ECO:0000256" key="2">
    <source>
        <dbReference type="ARBA" id="ARBA00024438"/>
    </source>
</evidence>